<sequence>MVRNIFYRDFSLCKAAALVGLIGAAMMLGSVPKAEPDIAEEMDASLRMLPVALHIPHSDCAEAQSGIDI</sequence>
<keyword evidence="2" id="KW-1185">Reference proteome</keyword>
<proteinExistence type="predicted"/>
<dbReference type="Proteomes" id="UP000541426">
    <property type="component" value="Unassembled WGS sequence"/>
</dbReference>
<protein>
    <submittedName>
        <fullName evidence="1">Uncharacterized protein</fullName>
    </submittedName>
</protein>
<gene>
    <name evidence="1" type="ORF">GGQ68_001570</name>
</gene>
<name>A0A7W6DPD4_9RHOB</name>
<accession>A0A7W6DPD4</accession>
<dbReference type="AlphaFoldDB" id="A0A7W6DPD4"/>
<reference evidence="1 2" key="1">
    <citation type="submission" date="2020-08" db="EMBL/GenBank/DDBJ databases">
        <title>Genomic Encyclopedia of Type Strains, Phase IV (KMG-IV): sequencing the most valuable type-strain genomes for metagenomic binning, comparative biology and taxonomic classification.</title>
        <authorList>
            <person name="Goeker M."/>
        </authorList>
    </citation>
    <scope>NUCLEOTIDE SEQUENCE [LARGE SCALE GENOMIC DNA]</scope>
    <source>
        <strain evidence="1 2">DSM 102235</strain>
    </source>
</reference>
<evidence type="ECO:0000313" key="1">
    <source>
        <dbReference type="EMBL" id="MBB3985241.1"/>
    </source>
</evidence>
<organism evidence="1 2">
    <name type="scientific">Sagittula marina</name>
    <dbReference type="NCBI Taxonomy" id="943940"/>
    <lineage>
        <taxon>Bacteria</taxon>
        <taxon>Pseudomonadati</taxon>
        <taxon>Pseudomonadota</taxon>
        <taxon>Alphaproteobacteria</taxon>
        <taxon>Rhodobacterales</taxon>
        <taxon>Roseobacteraceae</taxon>
        <taxon>Sagittula</taxon>
    </lineage>
</organism>
<comment type="caution">
    <text evidence="1">The sequence shown here is derived from an EMBL/GenBank/DDBJ whole genome shotgun (WGS) entry which is preliminary data.</text>
</comment>
<dbReference type="RefSeq" id="WP_183964617.1">
    <property type="nucleotide sequence ID" value="NZ_BAABBZ010000059.1"/>
</dbReference>
<evidence type="ECO:0000313" key="2">
    <source>
        <dbReference type="Proteomes" id="UP000541426"/>
    </source>
</evidence>
<dbReference type="EMBL" id="JACIEJ010000003">
    <property type="protein sequence ID" value="MBB3985241.1"/>
    <property type="molecule type" value="Genomic_DNA"/>
</dbReference>